<feature type="non-terminal residue" evidence="1">
    <location>
        <position position="45"/>
    </location>
</feature>
<dbReference type="AlphaFoldDB" id="A0A8S2SH48"/>
<gene>
    <name evidence="1" type="ORF">SMN809_LOCUS22737</name>
</gene>
<comment type="caution">
    <text evidence="1">The sequence shown here is derived from an EMBL/GenBank/DDBJ whole genome shotgun (WGS) entry which is preliminary data.</text>
</comment>
<reference evidence="1" key="1">
    <citation type="submission" date="2021-02" db="EMBL/GenBank/DDBJ databases">
        <authorList>
            <person name="Nowell W R."/>
        </authorList>
    </citation>
    <scope>NUCLEOTIDE SEQUENCE</scope>
</reference>
<evidence type="ECO:0000313" key="1">
    <source>
        <dbReference type="EMBL" id="CAF4221381.1"/>
    </source>
</evidence>
<protein>
    <submittedName>
        <fullName evidence="1">Uncharacterized protein</fullName>
    </submittedName>
</protein>
<proteinExistence type="predicted"/>
<evidence type="ECO:0000313" key="2">
    <source>
        <dbReference type="Proteomes" id="UP000676336"/>
    </source>
</evidence>
<name>A0A8S2SH48_9BILA</name>
<sequence>MAHLSRPIELQIKFDVLKLVTAKFTRDATRRNCFKVNRLLIEGPM</sequence>
<organism evidence="1 2">
    <name type="scientific">Rotaria magnacalcarata</name>
    <dbReference type="NCBI Taxonomy" id="392030"/>
    <lineage>
        <taxon>Eukaryota</taxon>
        <taxon>Metazoa</taxon>
        <taxon>Spiralia</taxon>
        <taxon>Gnathifera</taxon>
        <taxon>Rotifera</taxon>
        <taxon>Eurotatoria</taxon>
        <taxon>Bdelloidea</taxon>
        <taxon>Philodinida</taxon>
        <taxon>Philodinidae</taxon>
        <taxon>Rotaria</taxon>
    </lineage>
</organism>
<accession>A0A8S2SH48</accession>
<dbReference type="EMBL" id="CAJOBI010021825">
    <property type="protein sequence ID" value="CAF4221381.1"/>
    <property type="molecule type" value="Genomic_DNA"/>
</dbReference>
<dbReference type="Proteomes" id="UP000676336">
    <property type="component" value="Unassembled WGS sequence"/>
</dbReference>